<name>A0A2T0KCP9_9ACTN</name>
<evidence type="ECO:0000313" key="2">
    <source>
        <dbReference type="EMBL" id="PRX20997.1"/>
    </source>
</evidence>
<dbReference type="InterPro" id="IPR041581">
    <property type="entry name" value="Glyoxalase_6"/>
</dbReference>
<proteinExistence type="predicted"/>
<accession>A0A2T0KCP9</accession>
<dbReference type="RefSeq" id="WP_106320613.1">
    <property type="nucleotide sequence ID" value="NZ_BOMO01000073.1"/>
</dbReference>
<feature type="domain" description="Glyoxalase-like" evidence="1">
    <location>
        <begin position="10"/>
        <end position="109"/>
    </location>
</feature>
<keyword evidence="3" id="KW-1185">Reference proteome</keyword>
<dbReference type="Gene3D" id="3.10.180.10">
    <property type="entry name" value="2,3-Dihydroxybiphenyl 1,2-Dioxygenase, domain 1"/>
    <property type="match status" value="1"/>
</dbReference>
<dbReference type="SUPFAM" id="SSF54593">
    <property type="entry name" value="Glyoxalase/Bleomycin resistance protein/Dihydroxybiphenyl dioxygenase"/>
    <property type="match status" value="1"/>
</dbReference>
<organism evidence="2 3">
    <name type="scientific">Actinoplanes italicus</name>
    <dbReference type="NCBI Taxonomy" id="113567"/>
    <lineage>
        <taxon>Bacteria</taxon>
        <taxon>Bacillati</taxon>
        <taxon>Actinomycetota</taxon>
        <taxon>Actinomycetes</taxon>
        <taxon>Micromonosporales</taxon>
        <taxon>Micromonosporaceae</taxon>
        <taxon>Actinoplanes</taxon>
    </lineage>
</organism>
<gene>
    <name evidence="2" type="ORF">CLV67_107274</name>
</gene>
<protein>
    <recommendedName>
        <fullName evidence="1">Glyoxalase-like domain-containing protein</fullName>
    </recommendedName>
</protein>
<evidence type="ECO:0000259" key="1">
    <source>
        <dbReference type="Pfam" id="PF18029"/>
    </source>
</evidence>
<dbReference type="InterPro" id="IPR029068">
    <property type="entry name" value="Glyas_Bleomycin-R_OHBP_Dase"/>
</dbReference>
<dbReference type="CDD" id="cd06587">
    <property type="entry name" value="VOC"/>
    <property type="match status" value="1"/>
</dbReference>
<comment type="caution">
    <text evidence="2">The sequence shown here is derived from an EMBL/GenBank/DDBJ whole genome shotgun (WGS) entry which is preliminary data.</text>
</comment>
<dbReference type="OrthoDB" id="3212826at2"/>
<evidence type="ECO:0000313" key="3">
    <source>
        <dbReference type="Proteomes" id="UP000239415"/>
    </source>
</evidence>
<dbReference type="AlphaFoldDB" id="A0A2T0KCP9"/>
<dbReference type="Proteomes" id="UP000239415">
    <property type="component" value="Unassembled WGS sequence"/>
</dbReference>
<dbReference type="EMBL" id="PVMZ01000007">
    <property type="protein sequence ID" value="PRX20997.1"/>
    <property type="molecule type" value="Genomic_DNA"/>
</dbReference>
<dbReference type="Pfam" id="PF18029">
    <property type="entry name" value="Glyoxalase_6"/>
    <property type="match status" value="1"/>
</dbReference>
<sequence length="126" mass="13527">MHRSRLFGLFIDTPSAETPAAATFWAGAFGTTATPVPGEEEFIALRDAFPGLAVDVQSVDDAPRYHLDIETDDVPAETDRLLALGATIVADHGGHKTLRAPGGHLLCVVPVQSDQRLFESTARSWT</sequence>
<reference evidence="2 3" key="1">
    <citation type="submission" date="2018-03" db="EMBL/GenBank/DDBJ databases">
        <title>Genomic Encyclopedia of Archaeal and Bacterial Type Strains, Phase II (KMG-II): from individual species to whole genera.</title>
        <authorList>
            <person name="Goeker M."/>
        </authorList>
    </citation>
    <scope>NUCLEOTIDE SEQUENCE [LARGE SCALE GENOMIC DNA]</scope>
    <source>
        <strain evidence="2 3">DSM 43146</strain>
    </source>
</reference>